<dbReference type="InterPro" id="IPR014519">
    <property type="entry name" value="UCP024492"/>
</dbReference>
<proteinExistence type="predicted"/>
<dbReference type="OrthoDB" id="9789109at2"/>
<dbReference type="Pfam" id="PF04343">
    <property type="entry name" value="DUF488"/>
    <property type="match status" value="1"/>
</dbReference>
<keyword evidence="3" id="KW-1185">Reference proteome</keyword>
<dbReference type="InterPro" id="IPR007438">
    <property type="entry name" value="DUF488"/>
</dbReference>
<dbReference type="Proteomes" id="UP000281128">
    <property type="component" value="Unassembled WGS sequence"/>
</dbReference>
<evidence type="ECO:0000256" key="1">
    <source>
        <dbReference type="SAM" id="MobiDB-lite"/>
    </source>
</evidence>
<dbReference type="PIRSF" id="PIRSF024492">
    <property type="entry name" value="UCP024492"/>
    <property type="match status" value="1"/>
</dbReference>
<name>A0A3A8ASR1_9RHOB</name>
<reference evidence="2 3" key="1">
    <citation type="submission" date="2018-09" db="EMBL/GenBank/DDBJ databases">
        <title>Roseovarius spongiae sp. nov., isolated from a marine sponge.</title>
        <authorList>
            <person name="Zhuang L."/>
            <person name="Luo L."/>
        </authorList>
    </citation>
    <scope>NUCLEOTIDE SEQUENCE [LARGE SCALE GENOMIC DNA]</scope>
    <source>
        <strain evidence="2 3">HN-E21</strain>
    </source>
</reference>
<dbReference type="AlphaFoldDB" id="A0A3A8ASR1"/>
<accession>A0A3A8ASR1</accession>
<evidence type="ECO:0000313" key="3">
    <source>
        <dbReference type="Proteomes" id="UP000281128"/>
    </source>
</evidence>
<dbReference type="EMBL" id="RAPE01000003">
    <property type="protein sequence ID" value="RKF14222.1"/>
    <property type="molecule type" value="Genomic_DNA"/>
</dbReference>
<feature type="region of interest" description="Disordered" evidence="1">
    <location>
        <begin position="152"/>
        <end position="177"/>
    </location>
</feature>
<comment type="caution">
    <text evidence="2">The sequence shown here is derived from an EMBL/GenBank/DDBJ whole genome shotgun (WGS) entry which is preliminary data.</text>
</comment>
<dbReference type="PANTHER" id="PTHR39337">
    <property type="entry name" value="BLR5642 PROTEIN"/>
    <property type="match status" value="1"/>
</dbReference>
<evidence type="ECO:0000313" key="2">
    <source>
        <dbReference type="EMBL" id="RKF14222.1"/>
    </source>
</evidence>
<protein>
    <submittedName>
        <fullName evidence="2">DUF488 domain-containing protein</fullName>
    </submittedName>
</protein>
<gene>
    <name evidence="2" type="ORF">D6850_12500</name>
</gene>
<dbReference type="PANTHER" id="PTHR39337:SF1">
    <property type="entry name" value="BLR5642 PROTEIN"/>
    <property type="match status" value="1"/>
</dbReference>
<sequence length="177" mass="19890">MMARFATIGHSNRAPFVQMLRDAGVGVLADVRSFPRSRSNPAFNIDALPETLAPYQIGYAHFPDLGGRRNKQPEVSEDLNAMWRVRSFHNYADYALSEPFGDALDRLIALGERATPCLMCAEAVWWRCHRRIVTDYLLARGHEVENLMAEGRSEPARMTPGARATDDGRVLYPPEAE</sequence>
<organism evidence="2 3">
    <name type="scientific">Roseovarius spongiae</name>
    <dbReference type="NCBI Taxonomy" id="2320272"/>
    <lineage>
        <taxon>Bacteria</taxon>
        <taxon>Pseudomonadati</taxon>
        <taxon>Pseudomonadota</taxon>
        <taxon>Alphaproteobacteria</taxon>
        <taxon>Rhodobacterales</taxon>
        <taxon>Roseobacteraceae</taxon>
        <taxon>Roseovarius</taxon>
    </lineage>
</organism>